<dbReference type="KEGG" id="cgob:115010225"/>
<feature type="region of interest" description="Disordered" evidence="1">
    <location>
        <begin position="48"/>
        <end position="96"/>
    </location>
</feature>
<name>A0A6J2PYR7_COTGO</name>
<evidence type="ECO:0000313" key="2">
    <source>
        <dbReference type="Proteomes" id="UP000504630"/>
    </source>
</evidence>
<feature type="compositionally biased region" description="Polar residues" evidence="1">
    <location>
        <begin position="142"/>
        <end position="155"/>
    </location>
</feature>
<dbReference type="CTD" id="220042"/>
<dbReference type="Proteomes" id="UP000504630">
    <property type="component" value="Chromosome 6"/>
</dbReference>
<feature type="region of interest" description="Disordered" evidence="1">
    <location>
        <begin position="142"/>
        <end position="162"/>
    </location>
</feature>
<dbReference type="RefSeq" id="XP_029290584.1">
    <property type="nucleotide sequence ID" value="XM_029434724.1"/>
</dbReference>
<reference evidence="3" key="1">
    <citation type="submission" date="2025-08" db="UniProtKB">
        <authorList>
            <consortium name="RefSeq"/>
        </authorList>
    </citation>
    <scope>IDENTIFICATION</scope>
</reference>
<sequence length="622" mass="69082">MSWDPLILEQPPRPPAPTLLLIPHHSPASSIFNASGFLSLSQQSSQYQDGILNPTPPWQQSPGLVTSSAEQERSCSTQDGGDEHSRRTDNNKTPHRAQRGCLEYCEVTEERALSPFPSSRSPSFAKHPCSSIGGAVGNTPTLNISFSPSAPGHNSSKAEELSTKQLTETDLLSSLAWEDLPFSESLTEFLCEENNNFDIVSETEPRLNVQNQKETARNNLDPDKKVSHESASACQRNMQITDTRLLDTIGTPAPHERGRHDLSDRVYKNPAGCANKSQDICSRECFQDDDKVSFLSLQNEEEEQLEDDTYNCSADLFGSSLIMDMNTNELNTRAETVRTATGPRPLLSKPIKRPPRSGREAHSTPHRKKLKRKKCLNRESLIPTGTQDLDFIPPCQSTPIVKVAGVTRSSASFRSQPEDSCASDRNQLESDSKKTASTTSSLCKLKCASAKQLSQSGRERTKENVSWSTTSSRHRFTPKRRFWKPDEHNNRLVAQQHLSVQRTPNQSIKHKCDSSDCDATDNEVVVPPTPAAETRLSVKLRRRLQTELSSSSLGYSCKGQPGDKVNCKRTLLDQTLTCSRRGLAQTANCDNETIDEDQSDCCLLDDQNEACDWSRDLFSDSV</sequence>
<dbReference type="InParanoid" id="A0A6J2PYR7"/>
<feature type="compositionally biased region" description="Basic and acidic residues" evidence="1">
    <location>
        <begin position="81"/>
        <end position="92"/>
    </location>
</feature>
<evidence type="ECO:0000313" key="3">
    <source>
        <dbReference type="RefSeq" id="XP_029290584.1"/>
    </source>
</evidence>
<feature type="region of interest" description="Disordered" evidence="1">
    <location>
        <begin position="409"/>
        <end position="435"/>
    </location>
</feature>
<feature type="compositionally biased region" description="Basic residues" evidence="1">
    <location>
        <begin position="364"/>
        <end position="375"/>
    </location>
</feature>
<dbReference type="AlphaFoldDB" id="A0A6J2PYR7"/>
<dbReference type="GeneID" id="115010225"/>
<proteinExistence type="predicted"/>
<evidence type="ECO:0000256" key="1">
    <source>
        <dbReference type="SAM" id="MobiDB-lite"/>
    </source>
</evidence>
<feature type="compositionally biased region" description="Polar residues" evidence="1">
    <location>
        <begin position="60"/>
        <end position="79"/>
    </location>
</feature>
<accession>A0A6J2PYR7</accession>
<keyword evidence="2" id="KW-1185">Reference proteome</keyword>
<gene>
    <name evidence="3" type="primary">ddias</name>
</gene>
<feature type="region of interest" description="Disordered" evidence="1">
    <location>
        <begin position="334"/>
        <end position="377"/>
    </location>
</feature>
<organism evidence="2 3">
    <name type="scientific">Cottoperca gobio</name>
    <name type="common">Frogmouth</name>
    <name type="synonym">Aphritis gobio</name>
    <dbReference type="NCBI Taxonomy" id="56716"/>
    <lineage>
        <taxon>Eukaryota</taxon>
        <taxon>Metazoa</taxon>
        <taxon>Chordata</taxon>
        <taxon>Craniata</taxon>
        <taxon>Vertebrata</taxon>
        <taxon>Euteleostomi</taxon>
        <taxon>Actinopterygii</taxon>
        <taxon>Neopterygii</taxon>
        <taxon>Teleostei</taxon>
        <taxon>Neoteleostei</taxon>
        <taxon>Acanthomorphata</taxon>
        <taxon>Eupercaria</taxon>
        <taxon>Perciformes</taxon>
        <taxon>Notothenioidei</taxon>
        <taxon>Bovichtidae</taxon>
        <taxon>Cottoperca</taxon>
    </lineage>
</organism>
<dbReference type="OrthoDB" id="9948238at2759"/>
<protein>
    <submittedName>
        <fullName evidence="3">Uncharacterized protein ddias isoform X1</fullName>
    </submittedName>
</protein>